<keyword evidence="1" id="KW-0812">Transmembrane</keyword>
<keyword evidence="1" id="KW-0472">Membrane</keyword>
<accession>Q9XB78</accession>
<dbReference type="EMBL" id="AB037671">
    <property type="protein sequence ID" value="BAB47626.1"/>
    <property type="molecule type" value="Genomic_DNA"/>
</dbReference>
<feature type="transmembrane region" description="Helical" evidence="1">
    <location>
        <begin position="48"/>
        <end position="67"/>
    </location>
</feature>
<reference evidence="2" key="2">
    <citation type="journal article" date="2003" name="Drug Resist. Updat.">
        <title>Insights on antibiotic resistance of Staphylococcus aureus from its whole genome: genomic island SCC.</title>
        <authorList>
            <person name="Ito T."/>
            <person name="Okuma K."/>
            <person name="Xue M.X."/>
            <person name="Yuzawa H."/>
            <person name="Hiramatsu K."/>
        </authorList>
    </citation>
    <scope>NUCLEOTIDE SEQUENCE</scope>
    <source>
        <strain evidence="3">85/2082</strain>
        <strain evidence="2">NCTC10442</strain>
    </source>
</reference>
<organism evidence="2">
    <name type="scientific">Staphylococcus aureus</name>
    <dbReference type="NCBI Taxonomy" id="1280"/>
    <lineage>
        <taxon>Bacteria</taxon>
        <taxon>Bacillati</taxon>
        <taxon>Bacillota</taxon>
        <taxon>Bacilli</taxon>
        <taxon>Bacillales</taxon>
        <taxon>Staphylococcaceae</taxon>
        <taxon>Staphylococcus</taxon>
    </lineage>
</organism>
<keyword evidence="1" id="KW-1133">Transmembrane helix</keyword>
<dbReference type="AlphaFoldDB" id="Q9XB78"/>
<name>Q9XB78_STAAU</name>
<sequence>MHARCNDTFKSTLFCFFFIYMHILRIKSCCKLDNFFFCNMKAFCFECFSYYKIIVFHICLSFLFKLIF</sequence>
<proteinExistence type="predicted"/>
<protein>
    <submittedName>
        <fullName evidence="2">Uncharacterized protein</fullName>
    </submittedName>
</protein>
<evidence type="ECO:0000313" key="3">
    <source>
        <dbReference type="EMBL" id="BAB47626.1"/>
    </source>
</evidence>
<evidence type="ECO:0000313" key="2">
    <source>
        <dbReference type="EMBL" id="BAA94334.1"/>
    </source>
</evidence>
<reference evidence="2" key="1">
    <citation type="journal article" date="2001" name="Antimicrob. Agents Chemother.">
        <title>Structural Comparison of Three Types of Staphylococcal Cassette Chromosome mec Integrated in the Chromosome in Methicillin-Resistant Staphylococcus aureus.</title>
        <authorList>
            <person name="Ito T."/>
            <person name="Katayama Y."/>
            <person name="Asada K."/>
            <person name="Mori N."/>
            <person name="Tsutsumimoto K."/>
            <person name="Hiramatsu K."/>
        </authorList>
    </citation>
    <scope>NUCLEOTIDE SEQUENCE</scope>
    <source>
        <strain evidence="3">85/2082</strain>
        <strain evidence="2">NCTC10442</strain>
    </source>
</reference>
<evidence type="ECO:0000256" key="1">
    <source>
        <dbReference type="SAM" id="Phobius"/>
    </source>
</evidence>
<dbReference type="EMBL" id="AB033763">
    <property type="protein sequence ID" value="BAA94334.1"/>
    <property type="molecule type" value="Genomic_DNA"/>
</dbReference>